<dbReference type="PROSITE" id="PS00194">
    <property type="entry name" value="THIOREDOXIN_1"/>
    <property type="match status" value="1"/>
</dbReference>
<evidence type="ECO:0000313" key="3">
    <source>
        <dbReference type="EMBL" id="MDN3611566.1"/>
    </source>
</evidence>
<dbReference type="Proteomes" id="UP001238540">
    <property type="component" value="Unassembled WGS sequence"/>
</dbReference>
<dbReference type="EMBL" id="JAUFQC010000027">
    <property type="protein sequence ID" value="MDN3611566.1"/>
    <property type="molecule type" value="Genomic_DNA"/>
</dbReference>
<dbReference type="PANTHER" id="PTHR35891">
    <property type="entry name" value="THIOL:DISULFIDE INTERCHANGE PROTEIN DSBA"/>
    <property type="match status" value="1"/>
</dbReference>
<dbReference type="InterPro" id="IPR036249">
    <property type="entry name" value="Thioredoxin-like_sf"/>
</dbReference>
<reference evidence="4" key="1">
    <citation type="journal article" date="2019" name="Int. J. Syst. Evol. Microbiol.">
        <title>The Global Catalogue of Microorganisms (GCM) 10K type strain sequencing project: providing services to taxonomists for standard genome sequencing and annotation.</title>
        <authorList>
            <consortium name="The Broad Institute Genomics Platform"/>
            <consortium name="The Broad Institute Genome Sequencing Center for Infectious Disease"/>
            <person name="Wu L."/>
            <person name="Ma J."/>
        </authorList>
    </citation>
    <scope>NUCLEOTIDE SEQUENCE [LARGE SCALE GENOMIC DNA]</scope>
    <source>
        <strain evidence="4">CECT 7398</strain>
    </source>
</reference>
<organism evidence="3 4">
    <name type="scientific">Vibrio ostreicida</name>
    <dbReference type="NCBI Taxonomy" id="526588"/>
    <lineage>
        <taxon>Bacteria</taxon>
        <taxon>Pseudomonadati</taxon>
        <taxon>Pseudomonadota</taxon>
        <taxon>Gammaproteobacteria</taxon>
        <taxon>Vibrionales</taxon>
        <taxon>Vibrionaceae</taxon>
        <taxon>Vibrio</taxon>
    </lineage>
</organism>
<dbReference type="Gene3D" id="3.40.30.10">
    <property type="entry name" value="Glutaredoxin"/>
    <property type="match status" value="1"/>
</dbReference>
<dbReference type="InterPro" id="IPR012336">
    <property type="entry name" value="Thioredoxin-like_fold"/>
</dbReference>
<name>A0ABT8BX08_9VIBR</name>
<gene>
    <name evidence="3" type="ORF">QWZ16_18365</name>
</gene>
<dbReference type="SUPFAM" id="SSF52833">
    <property type="entry name" value="Thioredoxin-like"/>
    <property type="match status" value="1"/>
</dbReference>
<dbReference type="Pfam" id="PF13462">
    <property type="entry name" value="Thioredoxin_4"/>
    <property type="match status" value="1"/>
</dbReference>
<dbReference type="PROSITE" id="PS51257">
    <property type="entry name" value="PROKAR_LIPOPROTEIN"/>
    <property type="match status" value="1"/>
</dbReference>
<dbReference type="PANTHER" id="PTHR35891:SF2">
    <property type="entry name" value="THIOL:DISULFIDE INTERCHANGE PROTEIN DSBA"/>
    <property type="match status" value="1"/>
</dbReference>
<dbReference type="InterPro" id="IPR017937">
    <property type="entry name" value="Thioredoxin_CS"/>
</dbReference>
<sequence>MKAIRVWFGLGMILLLASCTDGDLPQLGKHYQALPAGVSFETLPTVTEVFSLNCGHCKNMESWLPELESLTKQDIGKLHVTFNQSAQIGAIIYYAAQMQLGKKPDHAMMSELFNAVQMPGSPTEDDIKKAIDTAFDARQLRSPYQLSATQKAQLVEVMALPQDVTEQAQINAVPTFIVKGKYQVLLSGHQDIQGIANTISYLIQQP</sequence>
<dbReference type="InterPro" id="IPR050824">
    <property type="entry name" value="Thiol_disulfide_DsbA"/>
</dbReference>
<proteinExistence type="predicted"/>
<evidence type="ECO:0000259" key="2">
    <source>
        <dbReference type="Pfam" id="PF13462"/>
    </source>
</evidence>
<keyword evidence="4" id="KW-1185">Reference proteome</keyword>
<dbReference type="RefSeq" id="WP_076588793.1">
    <property type="nucleotide sequence ID" value="NZ_JABEYA020000005.1"/>
</dbReference>
<protein>
    <submittedName>
        <fullName evidence="3">Thioredoxin domain-containing protein</fullName>
    </submittedName>
</protein>
<comment type="caution">
    <text evidence="3">The sequence shown here is derived from an EMBL/GenBank/DDBJ whole genome shotgun (WGS) entry which is preliminary data.</text>
</comment>
<accession>A0ABT8BX08</accession>
<keyword evidence="1" id="KW-0676">Redox-active center</keyword>
<evidence type="ECO:0000256" key="1">
    <source>
        <dbReference type="ARBA" id="ARBA00023284"/>
    </source>
</evidence>
<feature type="domain" description="Thioredoxin-like fold" evidence="2">
    <location>
        <begin position="43"/>
        <end position="181"/>
    </location>
</feature>
<evidence type="ECO:0000313" key="4">
    <source>
        <dbReference type="Proteomes" id="UP001238540"/>
    </source>
</evidence>